<sequence length="244" mass="26158">MPIETMEQRSAPTALTAPAAPSLDELALELDRQLDTLVARGAPWAAAMTDGQFRAHLAPLADRLPEVAATIARTRRERDPLAADDGPPRLPFVLVVGGELLSPQRAAGLVRRDERRLIVSMLDDEAFAAFRPIETVRLPPGGAYLLVDVDAGWATRNDPPDTALPRLQEAGRSPLTVEEGIAVATHRPEVVATNAGFSLLGSRRGDRRVTALWISRGAPKLGWCFAGVPHTWLGSASCAGRLGM</sequence>
<dbReference type="EMBL" id="JACHNU010000006">
    <property type="protein sequence ID" value="MBB4664153.1"/>
    <property type="molecule type" value="Genomic_DNA"/>
</dbReference>
<dbReference type="Pfam" id="PF18959">
    <property type="entry name" value="DUF5701"/>
    <property type="match status" value="1"/>
</dbReference>
<accession>A0A840IIZ5</accession>
<evidence type="ECO:0000313" key="2">
    <source>
        <dbReference type="Proteomes" id="UP000585272"/>
    </source>
</evidence>
<protein>
    <submittedName>
        <fullName evidence="1">Uncharacterized protein</fullName>
    </submittedName>
</protein>
<dbReference type="RefSeq" id="WP_221243169.1">
    <property type="nucleotide sequence ID" value="NZ_JACHNU010000006.1"/>
</dbReference>
<keyword evidence="2" id="KW-1185">Reference proteome</keyword>
<gene>
    <name evidence="1" type="ORF">BDZ31_003756</name>
</gene>
<proteinExistence type="predicted"/>
<organism evidence="1 2">
    <name type="scientific">Conexibacter arvalis</name>
    <dbReference type="NCBI Taxonomy" id="912552"/>
    <lineage>
        <taxon>Bacteria</taxon>
        <taxon>Bacillati</taxon>
        <taxon>Actinomycetota</taxon>
        <taxon>Thermoleophilia</taxon>
        <taxon>Solirubrobacterales</taxon>
        <taxon>Conexibacteraceae</taxon>
        <taxon>Conexibacter</taxon>
    </lineage>
</organism>
<evidence type="ECO:0000313" key="1">
    <source>
        <dbReference type="EMBL" id="MBB4664153.1"/>
    </source>
</evidence>
<dbReference type="AlphaFoldDB" id="A0A840IIZ5"/>
<reference evidence="1 2" key="1">
    <citation type="submission" date="2020-08" db="EMBL/GenBank/DDBJ databases">
        <title>Genomic Encyclopedia of Archaeal and Bacterial Type Strains, Phase II (KMG-II): from individual species to whole genera.</title>
        <authorList>
            <person name="Goeker M."/>
        </authorList>
    </citation>
    <scope>NUCLEOTIDE SEQUENCE [LARGE SCALE GENOMIC DNA]</scope>
    <source>
        <strain evidence="1 2">DSM 23288</strain>
    </source>
</reference>
<dbReference type="InterPro" id="IPR043755">
    <property type="entry name" value="DUF5701"/>
</dbReference>
<dbReference type="Proteomes" id="UP000585272">
    <property type="component" value="Unassembled WGS sequence"/>
</dbReference>
<comment type="caution">
    <text evidence="1">The sequence shown here is derived from an EMBL/GenBank/DDBJ whole genome shotgun (WGS) entry which is preliminary data.</text>
</comment>
<name>A0A840IIZ5_9ACTN</name>